<evidence type="ECO:0000313" key="6">
    <source>
        <dbReference type="Proteomes" id="UP000236584"/>
    </source>
</evidence>
<dbReference type="KEGG" id="srub:C2R22_15995"/>
<evidence type="ECO:0000259" key="4">
    <source>
        <dbReference type="Pfam" id="PF24278"/>
    </source>
</evidence>
<reference evidence="5 6" key="1">
    <citation type="submission" date="2018-01" db="EMBL/GenBank/DDBJ databases">
        <title>Complete genome sequence of Salinigranum rubrum GX10T, an extremely halophilic archaeon isolated from a marine solar saltern.</title>
        <authorList>
            <person name="Han S."/>
        </authorList>
    </citation>
    <scope>NUCLEOTIDE SEQUENCE [LARGE SCALE GENOMIC DNA]</scope>
    <source>
        <strain evidence="5 6">GX10</strain>
    </source>
</reference>
<dbReference type="InterPro" id="IPR056493">
    <property type="entry name" value="HVO_0513_N"/>
</dbReference>
<keyword evidence="1" id="KW-0805">Transcription regulation</keyword>
<accession>A0A2I8VM19</accession>
<organism evidence="5 6">
    <name type="scientific">Salinigranum rubrum</name>
    <dbReference type="NCBI Taxonomy" id="755307"/>
    <lineage>
        <taxon>Archaea</taxon>
        <taxon>Methanobacteriati</taxon>
        <taxon>Methanobacteriota</taxon>
        <taxon>Stenosarchaea group</taxon>
        <taxon>Halobacteria</taxon>
        <taxon>Halobacteriales</taxon>
        <taxon>Haloferacaceae</taxon>
        <taxon>Salinigranum</taxon>
    </lineage>
</organism>
<dbReference type="PANTHER" id="PTHR34236:SF1">
    <property type="entry name" value="DIMETHYL SULFOXIDE REDUCTASE TRANSCRIPTIONAL ACTIVATOR"/>
    <property type="match status" value="1"/>
</dbReference>
<evidence type="ECO:0000256" key="1">
    <source>
        <dbReference type="ARBA" id="ARBA00023015"/>
    </source>
</evidence>
<evidence type="ECO:0000259" key="3">
    <source>
        <dbReference type="Pfam" id="PF04967"/>
    </source>
</evidence>
<dbReference type="EMBL" id="CP026309">
    <property type="protein sequence ID" value="AUV82958.1"/>
    <property type="molecule type" value="Genomic_DNA"/>
</dbReference>
<gene>
    <name evidence="5" type="ORF">C2R22_15995</name>
</gene>
<evidence type="ECO:0000313" key="5">
    <source>
        <dbReference type="EMBL" id="AUV82958.1"/>
    </source>
</evidence>
<protein>
    <submittedName>
        <fullName evidence="5">Uncharacterized protein</fullName>
    </submittedName>
</protein>
<dbReference type="InterPro" id="IPR007050">
    <property type="entry name" value="HTH_bacterioopsin"/>
</dbReference>
<dbReference type="PANTHER" id="PTHR34236">
    <property type="entry name" value="DIMETHYL SULFOXIDE REDUCTASE TRANSCRIPTIONAL ACTIVATOR"/>
    <property type="match status" value="1"/>
</dbReference>
<name>A0A2I8VM19_9EURY</name>
<dbReference type="Pfam" id="PF24278">
    <property type="entry name" value="HVO_0513_N"/>
    <property type="match status" value="1"/>
</dbReference>
<feature type="domain" description="HTH bat-type" evidence="3">
    <location>
        <begin position="162"/>
        <end position="213"/>
    </location>
</feature>
<dbReference type="Proteomes" id="UP000236584">
    <property type="component" value="Chromosome"/>
</dbReference>
<dbReference type="OrthoDB" id="27447at2157"/>
<keyword evidence="2" id="KW-0804">Transcription</keyword>
<keyword evidence="6" id="KW-1185">Reference proteome</keyword>
<dbReference type="RefSeq" id="WP_103426647.1">
    <property type="nucleotide sequence ID" value="NZ_CP026309.1"/>
</dbReference>
<proteinExistence type="predicted"/>
<dbReference type="AlphaFoldDB" id="A0A2I8VM19"/>
<dbReference type="GeneID" id="35593625"/>
<evidence type="ECO:0000256" key="2">
    <source>
        <dbReference type="ARBA" id="ARBA00023163"/>
    </source>
</evidence>
<feature type="domain" description="HVO-0513-like N-terminal" evidence="4">
    <location>
        <begin position="16"/>
        <end position="151"/>
    </location>
</feature>
<sequence length="221" mass="24324">MKSLRLRLTLDEPTLHPMHAFVCRHEAFTRSHLIHWNTGGDGTVSMIFNVEGERPEVYADALESVESVVDSEVSVRGGESFYVYVRDDLREADRRLLATYRSESLVVVPPVTYRGDRSMAFTLVGTVEAVQSAVSDTPDDVAVDVLSVRPYDAGAVDPLLRLTARQREAVDAAVDIGYYGARREGSVSDVAEALGCSPATAAEHLRKAEAEIMSRAVERRL</sequence>
<dbReference type="Pfam" id="PF04967">
    <property type="entry name" value="HTH_10"/>
    <property type="match status" value="1"/>
</dbReference>